<gene>
    <name evidence="1" type="ORF">QYF49_09390</name>
</gene>
<organism evidence="1 2">
    <name type="scientific">Fictibacillus terranigra</name>
    <dbReference type="NCBI Taxonomy" id="3058424"/>
    <lineage>
        <taxon>Bacteria</taxon>
        <taxon>Bacillati</taxon>
        <taxon>Bacillota</taxon>
        <taxon>Bacilli</taxon>
        <taxon>Bacillales</taxon>
        <taxon>Fictibacillaceae</taxon>
        <taxon>Fictibacillus</taxon>
    </lineage>
</organism>
<name>A0ABT8E5P9_9BACL</name>
<dbReference type="Proteomes" id="UP001168694">
    <property type="component" value="Unassembled WGS sequence"/>
</dbReference>
<reference evidence="1" key="1">
    <citation type="submission" date="2023-06" db="EMBL/GenBank/DDBJ databases">
        <title>Draft Genome Sequences of Representative Paenibacillus Polymyxa, Bacillus cereus, Fictibacillus sp., and Brevibacillus agri Strains Isolated from Amazonian Dark Earth.</title>
        <authorList>
            <person name="Pellegrinetti T.A."/>
            <person name="Cunha I.C.M."/>
            <person name="Chaves M.G."/>
            <person name="Freitas A.S."/>
            <person name="Silva A.V.R."/>
            <person name="Tsai S.M."/>
            <person name="Mendes L.W."/>
        </authorList>
    </citation>
    <scope>NUCLEOTIDE SEQUENCE</scope>
    <source>
        <strain evidence="1">CENA-BCM004</strain>
    </source>
</reference>
<accession>A0ABT8E5P9</accession>
<sequence>MNTRYRSFSKTVIIPSAFFIRTLRKLIPSKKNILWAIPEQDRKWIRSRLNHESSHSGPSFYYGSEKSLIRFIKEKTQIHNKNNITRTEAYYHFFKNHREVHWAFLAHMVSRNAGYHMTDLKGEFLPRLLNEEQLFQIYWTLETANSLIFQDVYPQLLLYEESKRRRSSLFHLLKGLETSVFMKPVWEHFWEKRESRILTMALIINEQNFIQDRLIHNSNYSKALYSIPFQLQNLLQLTKILFPVRLNQTKLAGISVSGFNDLASRIETGKSLYLQLFHERLHPGILRFADQQPHTGSRSDYWREVFTPDSSAYSPHYNKERIGLFRMKKKAVRLYSPRLMGCWGAFHSDVPEQGDWHDGITLPDSFRFLLNSNPLFIEREHWTDLHHLEGAVLAKQLFF</sequence>
<dbReference type="RefSeq" id="WP_290399362.1">
    <property type="nucleotide sequence ID" value="NZ_JAUHLN010000002.1"/>
</dbReference>
<keyword evidence="2" id="KW-1185">Reference proteome</keyword>
<dbReference type="EMBL" id="JAUHLN010000002">
    <property type="protein sequence ID" value="MDN4073220.1"/>
    <property type="molecule type" value="Genomic_DNA"/>
</dbReference>
<evidence type="ECO:0000313" key="2">
    <source>
        <dbReference type="Proteomes" id="UP001168694"/>
    </source>
</evidence>
<dbReference type="InterPro" id="IPR019658">
    <property type="entry name" value="DUF2515"/>
</dbReference>
<protein>
    <submittedName>
        <fullName evidence="1">DUF2515 family protein</fullName>
    </submittedName>
</protein>
<evidence type="ECO:0000313" key="1">
    <source>
        <dbReference type="EMBL" id="MDN4073220.1"/>
    </source>
</evidence>
<comment type="caution">
    <text evidence="1">The sequence shown here is derived from an EMBL/GenBank/DDBJ whole genome shotgun (WGS) entry which is preliminary data.</text>
</comment>
<dbReference type="Pfam" id="PF10720">
    <property type="entry name" value="DUF2515"/>
    <property type="match status" value="1"/>
</dbReference>
<proteinExistence type="predicted"/>